<sequence length="383" mass="42741">MVQLTAAEQSTINGLLECIGSAIQQLDSVDPTYANKTKLQKLLYLAIEKFDLPVTYSWYLAGAVVPDDPATPADLHSTIDNLPRPDTPSVPSMNDAALDKLQTDVEMSTAPDIGEVGPDSSNIENKPDEPSVAPDEGVDVPDPVLFTGGSGPTEDDDPLDGRRDDIIDFYLSTIPDVWRQNTMRFLQNFYLEYAPVEFRELYVQSTHLRTRLRDVENVVDAHVHGREPDQDLANLSVELGRDISDLHCSIRESDALDDTFRAVVRGTDAIEDGLMVLADRNPDDLDEAHLDVVDTMQDFFYYWVWRYPCLVMSRDTATGPCAAALRDARRDQLETFEQDLLERTAEFEDELAAADLLPGQDDYQAVGDEVDDAITSLADQYFK</sequence>
<dbReference type="Proteomes" id="UP000198297">
    <property type="component" value="Unassembled WGS sequence"/>
</dbReference>
<dbReference type="Pfam" id="PF26400">
    <property type="entry name" value="DUF8098"/>
    <property type="match status" value="1"/>
</dbReference>
<evidence type="ECO:0000313" key="3">
    <source>
        <dbReference type="EMBL" id="SNR65193.1"/>
    </source>
</evidence>
<dbReference type="EMBL" id="FZNK01000008">
    <property type="protein sequence ID" value="SNR65193.1"/>
    <property type="molecule type" value="Genomic_DNA"/>
</dbReference>
<organism evidence="3 4">
    <name type="scientific">Halorubrum ezzemoulense</name>
    <name type="common">Halorubrum chaoviator</name>
    <dbReference type="NCBI Taxonomy" id="337243"/>
    <lineage>
        <taxon>Archaea</taxon>
        <taxon>Methanobacteriati</taxon>
        <taxon>Methanobacteriota</taxon>
        <taxon>Stenosarchaea group</taxon>
        <taxon>Halobacteria</taxon>
        <taxon>Halobacteriales</taxon>
        <taxon>Haloferacaceae</taxon>
        <taxon>Halorubrum</taxon>
    </lineage>
</organism>
<feature type="domain" description="DUF8098" evidence="2">
    <location>
        <begin position="1"/>
        <end position="382"/>
    </location>
</feature>
<dbReference type="InterPro" id="IPR058411">
    <property type="entry name" value="DUF8098"/>
</dbReference>
<evidence type="ECO:0000313" key="4">
    <source>
        <dbReference type="Proteomes" id="UP000198297"/>
    </source>
</evidence>
<dbReference type="RefSeq" id="WP_089308884.1">
    <property type="nucleotide sequence ID" value="NZ_FZNK01000008.1"/>
</dbReference>
<dbReference type="AlphaFoldDB" id="A0A238Y3G2"/>
<proteinExistence type="predicted"/>
<evidence type="ECO:0000259" key="2">
    <source>
        <dbReference type="Pfam" id="PF26400"/>
    </source>
</evidence>
<evidence type="ECO:0000256" key="1">
    <source>
        <dbReference type="SAM" id="MobiDB-lite"/>
    </source>
</evidence>
<feature type="region of interest" description="Disordered" evidence="1">
    <location>
        <begin position="110"/>
        <end position="161"/>
    </location>
</feature>
<accession>A0A238Y3G2</accession>
<gene>
    <name evidence="3" type="ORF">SAMN06266787_1089</name>
</gene>
<name>A0A238Y3G2_HALEZ</name>
<protein>
    <recommendedName>
        <fullName evidence="2">DUF8098 domain-containing protein</fullName>
    </recommendedName>
</protein>
<reference evidence="3 4" key="1">
    <citation type="submission" date="2017-06" db="EMBL/GenBank/DDBJ databases">
        <authorList>
            <person name="Kim H.J."/>
            <person name="Triplett B.A."/>
        </authorList>
    </citation>
    <scope>NUCLEOTIDE SEQUENCE [LARGE SCALE GENOMIC DNA]</scope>
    <source>
        <strain evidence="3 4">DSM 19316</strain>
    </source>
</reference>